<accession>A0A139STJ6</accession>
<organism evidence="3 4">
    <name type="scientific">Cephaloticoccus capnophilus</name>
    <dbReference type="NCBI Taxonomy" id="1548208"/>
    <lineage>
        <taxon>Bacteria</taxon>
        <taxon>Pseudomonadati</taxon>
        <taxon>Verrucomicrobiota</taxon>
        <taxon>Opitutia</taxon>
        <taxon>Opitutales</taxon>
        <taxon>Opitutaceae</taxon>
        <taxon>Cephaloticoccus</taxon>
    </lineage>
</organism>
<evidence type="ECO:0000256" key="1">
    <source>
        <dbReference type="ARBA" id="ARBA00022729"/>
    </source>
</evidence>
<dbReference type="Pfam" id="PF12951">
    <property type="entry name" value="PATR"/>
    <property type="match status" value="3"/>
</dbReference>
<dbReference type="Proteomes" id="UP000071392">
    <property type="component" value="Unassembled WGS sequence"/>
</dbReference>
<keyword evidence="4" id="KW-1185">Reference proteome</keyword>
<feature type="transmembrane region" description="Helical" evidence="2">
    <location>
        <begin position="1161"/>
        <end position="1178"/>
    </location>
</feature>
<name>A0A139STJ6_9BACT</name>
<keyword evidence="1" id="KW-0732">Signal</keyword>
<gene>
    <name evidence="3" type="ORF">AXK12_01360</name>
</gene>
<evidence type="ECO:0008006" key="5">
    <source>
        <dbReference type="Google" id="ProtNLM"/>
    </source>
</evidence>
<dbReference type="AlphaFoldDB" id="A0A139STJ6"/>
<dbReference type="InterPro" id="IPR013425">
    <property type="entry name" value="Autotrns_rpt"/>
</dbReference>
<sequence>MGSAGAFVAVIAVFLGGGVGLTSAQILPPATAYQWSGGAGTSAWTDPQNWLGGVVPPDESEVLFGNVPSGAAGEAKLVENSLTNRKLRALWFESGFDYTLSGESLWLGDTLADDGRLITVLNREGRHSEIVINSAVNVSTLNPTRVFRIYNESLGGLRFNGSFNTGGHTILVEGTAGLRFAGAISGAAGMAGELRVAMSGGPAVFAADNSAWAGTINIDAGMAVVTANGALGSTALVTRVADGATLAFRQANLGEGLLLNYTSAKTLHLTGEGVWRWGFGNVGALYSDGGRNSFAGDIVLMGDAAIGARMDTLRLTGAVTGNGSLTKLGRGIVSLANAGNAYTGATIIREGGLLIESEAALPGGFDKTDTGTNIVLAGGVLVFQTSPYQFKRQLGTGPGQIQWTGSGGFSATGTGNAAYLTLTNEDGVAGGKLTWGQGGFVPFGSAFLFGSEYSAGTVELRNAVDLAGGQREINVHRNSVGSFIGNFTNGGLIKTGDGLLMIRGGLLYTGPTVIREGAFIVPENQAIATNFQLGGGTIMLAGSGTIGETAVNLGAGAGQVQWQAGRDGGITVFGGLVQTLRFNGSQAEITWGQEYFVGLDNTLIFGHRDNSPALILDTALNLAGGERTIRVIDGIAQFGPGPLYAELKFTQALRNGSLRLVGDGRADMAVANDELEGSVTVEDAELRLNEGGSLSAISALRAERSGIITLDNAGTNTAATGGVNLTDRVRDAATVTLDAGSFRFWGSDAADAVSSETIGAVTLAGGDNTIDVVNRSSGASGSATLNLASLTRSDDTATIRFTNSAGIGRYTATAPGPRLRFATAPALSGGILPWATVTDGSFGTHWATVTSDRYLVAYSESDYKTTAPSTWTATDNVSIDQFYYGIGQLKVNSLRFGNWAQLNFQFPNASTVLDIISGGLLAANGGYMQFGRVTTSADVLHIHIPSPTVNTQLDISSEIFGSAKLVKSGEGKLLLWGQQANTYTGTTYVNGGILALHKTGGGNAIVGDIVVGDFAGEDFLLIAASHQIADTAKVTLRGVWPKQPTDFGGFHEGILQLNNGNVLPGVREAFDTLHIEGRGVINFAGGEVTRANYLYLNHLTFADADSRLLIRKYVEQADYLLIRRTSASAVALGQIIFADYGPARFAPFDEHFIRITPFPEPTTYGAIFGLVGLALWAFRKKQGLKTRAPKMRVAH</sequence>
<keyword evidence="2" id="KW-0472">Membrane</keyword>
<evidence type="ECO:0000313" key="3">
    <source>
        <dbReference type="EMBL" id="KXU37834.1"/>
    </source>
</evidence>
<dbReference type="STRING" id="1548208.AXK12_01360"/>
<keyword evidence="2" id="KW-1133">Transmembrane helix</keyword>
<dbReference type="EMBL" id="LSZP01000004">
    <property type="protein sequence ID" value="KXU37834.1"/>
    <property type="molecule type" value="Genomic_DNA"/>
</dbReference>
<dbReference type="NCBIfam" id="TIGR02601">
    <property type="entry name" value="autotrns_rpt"/>
    <property type="match status" value="2"/>
</dbReference>
<comment type="caution">
    <text evidence="3">The sequence shown here is derived from an EMBL/GenBank/DDBJ whole genome shotgun (WGS) entry which is preliminary data.</text>
</comment>
<keyword evidence="2" id="KW-0812">Transmembrane</keyword>
<protein>
    <recommendedName>
        <fullName evidence="5">PEP-CTERM protein-sorting domain-containing protein</fullName>
    </recommendedName>
</protein>
<proteinExistence type="predicted"/>
<evidence type="ECO:0000313" key="4">
    <source>
        <dbReference type="Proteomes" id="UP000071392"/>
    </source>
</evidence>
<reference evidence="3 4" key="1">
    <citation type="submission" date="2016-02" db="EMBL/GenBank/DDBJ databases">
        <authorList>
            <person name="Wen L."/>
            <person name="He K."/>
            <person name="Yang H."/>
        </authorList>
    </citation>
    <scope>NUCLEOTIDE SEQUENCE [LARGE SCALE GENOMIC DNA]</scope>
    <source>
        <strain evidence="3 4">CV41</strain>
    </source>
</reference>
<evidence type="ECO:0000256" key="2">
    <source>
        <dbReference type="SAM" id="Phobius"/>
    </source>
</evidence>